<proteinExistence type="predicted"/>
<sequence>MLIITNTNYGVKLSYKHETFVQDLSILNKIWTDPMQYKNIVNENKIRHNNNKSDK</sequence>
<name>A0A6N1NKX3_9VIRU</name>
<protein>
    <submittedName>
        <fullName evidence="1">Putative orfan</fullName>
    </submittedName>
</protein>
<dbReference type="GeneID" id="80518626"/>
<dbReference type="RefSeq" id="YP_010781862.1">
    <property type="nucleotide sequence ID" value="NC_075039.1"/>
</dbReference>
<evidence type="ECO:0000313" key="1">
    <source>
        <dbReference type="EMBL" id="QKU35205.1"/>
    </source>
</evidence>
<dbReference type="KEGG" id="vg:80518626"/>
<dbReference type="EMBL" id="KY523104">
    <property type="protein sequence ID" value="QKU35205.1"/>
    <property type="molecule type" value="Genomic_DNA"/>
</dbReference>
<accession>A0A6N1NKX3</accession>
<organism evidence="1">
    <name type="scientific">Tupanvirus soda lake</name>
    <dbReference type="NCBI Taxonomy" id="2126985"/>
    <lineage>
        <taxon>Viruses</taxon>
        <taxon>Varidnaviria</taxon>
        <taxon>Bamfordvirae</taxon>
        <taxon>Nucleocytoviricota</taxon>
        <taxon>Megaviricetes</taxon>
        <taxon>Imitervirales</taxon>
        <taxon>Mimiviridae</taxon>
        <taxon>Megamimivirinae</taxon>
        <taxon>Tupanvirus</taxon>
        <taxon>Tupanvirus salinum</taxon>
    </lineage>
</organism>
<reference evidence="1" key="2">
    <citation type="journal article" date="2018" name="Nat. Commun.">
        <title>Tailed giant Tupanvirus possesses the most complete translational apparatus of the known virosphere.</title>
        <authorList>
            <person name="Abrahao J."/>
            <person name="Silva L."/>
            <person name="Silva L.S."/>
            <person name="Khalil J.Y.B."/>
            <person name="Rodrigues R."/>
            <person name="Arantes T."/>
            <person name="Assis F."/>
            <person name="Boratto P."/>
            <person name="Andrade M."/>
            <person name="Kroon E.G."/>
            <person name="Ribeiro B."/>
            <person name="Bergier I."/>
            <person name="Seligmann H."/>
            <person name="Ghigo E."/>
            <person name="Colson P."/>
            <person name="Levasseur A."/>
            <person name="Kroemer G."/>
            <person name="Raoult D."/>
            <person name="La Scola B."/>
        </authorList>
    </citation>
    <scope>NUCLEOTIDE SEQUENCE [LARGE SCALE GENOMIC DNA]</scope>
    <source>
        <strain evidence="1">Soda lake</strain>
    </source>
</reference>
<reference evidence="1" key="1">
    <citation type="submission" date="2017-01" db="EMBL/GenBank/DDBJ databases">
        <authorList>
            <person name="Assis F.L."/>
            <person name="Abrahao J.S."/>
            <person name="Silva L."/>
            <person name="Khalil J.B."/>
            <person name="Rodrigues R."/>
            <person name="Silva L.S."/>
            <person name="Arantes T."/>
            <person name="Boratto P."/>
            <person name="Andrade M."/>
            <person name="Kroon E.G."/>
            <person name="Ribeiro B."/>
            <person name="Bergier I."/>
            <person name="Seligmann H."/>
            <person name="Ghigo E."/>
            <person name="Colson P."/>
            <person name="Levasseur A."/>
            <person name="Raoult D."/>
            <person name="Scola B.L."/>
        </authorList>
    </citation>
    <scope>NUCLEOTIDE SEQUENCE</scope>
    <source>
        <strain evidence="1">Soda lake</strain>
    </source>
</reference>